<comment type="caution">
    <text evidence="3">The sequence shown here is derived from an EMBL/GenBank/DDBJ whole genome shotgun (WGS) entry which is preliminary data.</text>
</comment>
<evidence type="ECO:0000313" key="3">
    <source>
        <dbReference type="EMBL" id="NOU64815.1"/>
    </source>
</evidence>
<sequence>MTLTIYVVDAFTDQVFNGNPAAVCLTSDPLDDELMQRIASEMNLSETAFLFPLQDGYSLRWFTPNSEVDLCGHATLASAHMLWATGIIPLNQQASFFTKSGLLTAVKHDSWIQLNFPSEPVNACEYPSELVDALQIDPLYVGRNRFDYFIEVESEDIIKRLSPNFSLLRTIQTRGINVTSRSKEYDFVSRCFFPAVGVDEDPVTGSSHCGLAPYWGEKLNKTDLYAYQASARGGILKIILHENRVLLSGQAVMVMKSELFI</sequence>
<dbReference type="SUPFAM" id="SSF54506">
    <property type="entry name" value="Diaminopimelate epimerase-like"/>
    <property type="match status" value="1"/>
</dbReference>
<proteinExistence type="inferred from homology"/>
<keyword evidence="2 3" id="KW-0413">Isomerase</keyword>
<gene>
    <name evidence="3" type="ORF">GC096_12330</name>
</gene>
<dbReference type="PANTHER" id="PTHR13774">
    <property type="entry name" value="PHENAZINE BIOSYNTHESIS PROTEIN"/>
    <property type="match status" value="1"/>
</dbReference>
<dbReference type="EMBL" id="WHNY01000040">
    <property type="protein sequence ID" value="NOU64815.1"/>
    <property type="molecule type" value="Genomic_DNA"/>
</dbReference>
<name>A0ABX1X8N2_9BACL</name>
<dbReference type="Gene3D" id="3.10.310.10">
    <property type="entry name" value="Diaminopimelate Epimerase, Chain A, domain 1"/>
    <property type="match status" value="2"/>
</dbReference>
<evidence type="ECO:0000313" key="4">
    <source>
        <dbReference type="Proteomes" id="UP000653578"/>
    </source>
</evidence>
<dbReference type="Pfam" id="PF02567">
    <property type="entry name" value="PhzC-PhzF"/>
    <property type="match status" value="1"/>
</dbReference>
<dbReference type="Proteomes" id="UP000653578">
    <property type="component" value="Unassembled WGS sequence"/>
</dbReference>
<dbReference type="InterPro" id="IPR003719">
    <property type="entry name" value="Phenazine_PhzF-like"/>
</dbReference>
<evidence type="ECO:0000256" key="1">
    <source>
        <dbReference type="ARBA" id="ARBA00008270"/>
    </source>
</evidence>
<comment type="similarity">
    <text evidence="1">Belongs to the PhzF family.</text>
</comment>
<reference evidence="3 4" key="1">
    <citation type="submission" date="2019-10" db="EMBL/GenBank/DDBJ databases">
        <title>Description of Paenibacillus humi sp. nov.</title>
        <authorList>
            <person name="Carlier A."/>
            <person name="Qi S."/>
        </authorList>
    </citation>
    <scope>NUCLEOTIDE SEQUENCE [LARGE SCALE GENOMIC DNA]</scope>
    <source>
        <strain evidence="3 4">LMG 31461</strain>
    </source>
</reference>
<accession>A0ABX1X8N2</accession>
<dbReference type="RefSeq" id="WP_171630532.1">
    <property type="nucleotide sequence ID" value="NZ_WHNY01000040.1"/>
</dbReference>
<evidence type="ECO:0000256" key="2">
    <source>
        <dbReference type="ARBA" id="ARBA00023235"/>
    </source>
</evidence>
<organism evidence="3 4">
    <name type="scientific">Paenibacillus plantarum</name>
    <dbReference type="NCBI Taxonomy" id="2654975"/>
    <lineage>
        <taxon>Bacteria</taxon>
        <taxon>Bacillati</taxon>
        <taxon>Bacillota</taxon>
        <taxon>Bacilli</taxon>
        <taxon>Bacillales</taxon>
        <taxon>Paenibacillaceae</taxon>
        <taxon>Paenibacillus</taxon>
    </lineage>
</organism>
<dbReference type="GO" id="GO:0016853">
    <property type="term" value="F:isomerase activity"/>
    <property type="evidence" value="ECO:0007669"/>
    <property type="project" value="UniProtKB-KW"/>
</dbReference>
<protein>
    <submittedName>
        <fullName evidence="3">PhzF family phenazine biosynthesis isomerase</fullName>
    </submittedName>
</protein>
<dbReference type="NCBIfam" id="TIGR00654">
    <property type="entry name" value="PhzF_family"/>
    <property type="match status" value="1"/>
</dbReference>
<keyword evidence="4" id="KW-1185">Reference proteome</keyword>
<dbReference type="PIRSF" id="PIRSF016184">
    <property type="entry name" value="PhzC_PhzF"/>
    <property type="match status" value="1"/>
</dbReference>
<dbReference type="PANTHER" id="PTHR13774:SF17">
    <property type="entry name" value="PHENAZINE BIOSYNTHESIS-LIKE DOMAIN-CONTAINING PROTEIN"/>
    <property type="match status" value="1"/>
</dbReference>